<dbReference type="AlphaFoldDB" id="A0A844GSA9"/>
<dbReference type="InterPro" id="IPR007936">
    <property type="entry name" value="VapE-like_dom"/>
</dbReference>
<feature type="domain" description="Virulence-associated protein E-like" evidence="2">
    <location>
        <begin position="419"/>
        <end position="625"/>
    </location>
</feature>
<evidence type="ECO:0000313" key="3">
    <source>
        <dbReference type="EMBL" id="MTF37951.1"/>
    </source>
</evidence>
<protein>
    <recommendedName>
        <fullName evidence="2">Virulence-associated protein E-like domain-containing protein</fullName>
    </recommendedName>
</protein>
<dbReference type="PANTHER" id="PTHR34985">
    <property type="entry name" value="SLR0554 PROTEIN"/>
    <property type="match status" value="1"/>
</dbReference>
<dbReference type="RefSeq" id="WP_155082797.1">
    <property type="nucleotide sequence ID" value="NZ_WMIA01000002.1"/>
</dbReference>
<evidence type="ECO:0000313" key="4">
    <source>
        <dbReference type="Proteomes" id="UP000437131"/>
    </source>
</evidence>
<sequence>MIASNNRINECLSVLGYSEGDKVLIRKIHCNSRNNKSLKPQKQTLTYPIQNNQITQDEGYGIYFVVNGQGHRKADINHAKALFCEFDNLSESEQFRVITKTKGLPVPTFYIKSGGKSVHFYWVFDEPVLIAQWQELIKDLIDFLGSDPAIKDPSRIMRLPEFYHYSVVDNEIKQNNKSEFNLLSGEKYSYQYLRDSIPHKLPKDIKEYTFTQIPDHKIIDFLYEHIKPHQKGTNTYQNYRELFGAIKNLYGEDLALKFGQESTFNDGYNWEQIIKSTNGNFNLGTIYYQLIELGFITKQDWIKLCNYSSNKKNTKFTVTSETKKEVNTNNKKVAKLDNIAETREILINQYSSRLKFNELKKCVELDDEEAFLDDLYLKIHEDHGIKISKQIAYDLAVMIAKRNSYHPVKSYLDNCNEESEEIDIRNLSSFVFGTTDKLHDEMLFRHLIGSVARVYKSGCKLDTALILQGSQGIGKSSFFKVLYGDNFFTDSVTGTDKDNLLILHQHWCAELAEFETITSKKASGELKAFLSKSVDTFREPYARSSRTIKRQSIIVGSVNECEFLVDATGNRRFWVIPVKTQIDLEKVSKFRDVIWSQAKKAFFEGEFWHLSYESQKYSEELNKQYLHTDSWDSVDLDNYLSGFEDLGITIREILINHLGFEESQIKRSDEMRMSKILTSKSWFKKQKYIDGKKYNKWFFAKFEEKVGMVGMVGITHIEQDFQTYQPPTNLNEVGINEKVNNFEKNSNLPTSNKEYTNLNDKVGSLEIIDNKGIYQPPIPYQPFSDLLQKLDTKKEKSESNDTPKTNEAKNQLSKKDTNNCQIKSENEEANELDFKDAKREINSLFIQLGYNSKEQRLNYVNNLYKNQINNFFDLSDEQIAELFMKLQEDLWQKQK</sequence>
<dbReference type="Pfam" id="PF05272">
    <property type="entry name" value="VapE-like_dom"/>
    <property type="match status" value="1"/>
</dbReference>
<comment type="caution">
    <text evidence="3">The sequence shown here is derived from an EMBL/GenBank/DDBJ whole genome shotgun (WGS) entry which is preliminary data.</text>
</comment>
<evidence type="ECO:0000259" key="2">
    <source>
        <dbReference type="Pfam" id="PF05272"/>
    </source>
</evidence>
<organism evidence="3 4">
    <name type="scientific">Cyanobacterium aponinum 0216</name>
    <dbReference type="NCBI Taxonomy" id="2676140"/>
    <lineage>
        <taxon>Bacteria</taxon>
        <taxon>Bacillati</taxon>
        <taxon>Cyanobacteriota</taxon>
        <taxon>Cyanophyceae</taxon>
        <taxon>Oscillatoriophycideae</taxon>
        <taxon>Chroococcales</taxon>
        <taxon>Geminocystaceae</taxon>
        <taxon>Cyanobacterium</taxon>
    </lineage>
</organism>
<accession>A0A844GSA9</accession>
<dbReference type="Gene3D" id="3.30.70.1790">
    <property type="entry name" value="RepB DNA-primase, N-terminal domain"/>
    <property type="match status" value="1"/>
</dbReference>
<feature type="region of interest" description="Disordered" evidence="1">
    <location>
        <begin position="792"/>
        <end position="817"/>
    </location>
</feature>
<proteinExistence type="predicted"/>
<evidence type="ECO:0000256" key="1">
    <source>
        <dbReference type="SAM" id="MobiDB-lite"/>
    </source>
</evidence>
<name>A0A844GSA9_9CHRO</name>
<reference evidence="3 4" key="1">
    <citation type="submission" date="2019-11" db="EMBL/GenBank/DDBJ databases">
        <title>Isolation of a new High Light Tolerant Cyanobacteria.</title>
        <authorList>
            <person name="Dobson Z."/>
            <person name="Vaughn N."/>
            <person name="Vaughn M."/>
            <person name="Fromme P."/>
            <person name="Mazor Y."/>
        </authorList>
    </citation>
    <scope>NUCLEOTIDE SEQUENCE [LARGE SCALE GENOMIC DNA]</scope>
    <source>
        <strain evidence="3 4">0216</strain>
    </source>
</reference>
<dbReference type="PANTHER" id="PTHR34985:SF1">
    <property type="entry name" value="SLR0554 PROTEIN"/>
    <property type="match status" value="1"/>
</dbReference>
<dbReference type="EMBL" id="WMIA01000002">
    <property type="protein sequence ID" value="MTF37951.1"/>
    <property type="molecule type" value="Genomic_DNA"/>
</dbReference>
<dbReference type="Proteomes" id="UP000437131">
    <property type="component" value="Unassembled WGS sequence"/>
</dbReference>
<gene>
    <name evidence="3" type="ORF">GGC33_03315</name>
</gene>